<feature type="transmembrane region" description="Helical" evidence="10">
    <location>
        <begin position="444"/>
        <end position="467"/>
    </location>
</feature>
<evidence type="ECO:0000256" key="9">
    <source>
        <dbReference type="ARBA" id="ARBA00093617"/>
    </source>
</evidence>
<evidence type="ECO:0000256" key="10">
    <source>
        <dbReference type="RuleBase" id="RU367007"/>
    </source>
</evidence>
<dbReference type="Pfam" id="PF16192">
    <property type="entry name" value="PMT_4TMC"/>
    <property type="match status" value="1"/>
</dbReference>
<evidence type="ECO:0000256" key="1">
    <source>
        <dbReference type="ARBA" id="ARBA00004127"/>
    </source>
</evidence>
<keyword evidence="10" id="KW-1003">Cell membrane</keyword>
<feature type="domain" description="Protein O-mannosyl-transferase C-terminal four TM" evidence="13">
    <location>
        <begin position="334"/>
        <end position="531"/>
    </location>
</feature>
<dbReference type="InterPro" id="IPR003342">
    <property type="entry name" value="ArnT-like_N"/>
</dbReference>
<dbReference type="EMBL" id="CP070499">
    <property type="protein sequence ID" value="QSB17088.1"/>
    <property type="molecule type" value="Genomic_DNA"/>
</dbReference>
<feature type="transmembrane region" description="Helical" evidence="10">
    <location>
        <begin position="421"/>
        <end position="438"/>
    </location>
</feature>
<keyword evidence="4 10" id="KW-0328">Glycosyltransferase</keyword>
<feature type="transmembrane region" description="Helical" evidence="10">
    <location>
        <begin position="158"/>
        <end position="174"/>
    </location>
</feature>
<comment type="function">
    <text evidence="10">Protein O-mannosyltransferase that catalyzes the transfer of a single mannose residue from a polyprenol phospho-mannosyl lipidic donor to the hydroxyl group of selected serine and threonine residues in acceptor proteins.</text>
</comment>
<dbReference type="GO" id="GO:0005886">
    <property type="term" value="C:plasma membrane"/>
    <property type="evidence" value="ECO:0007669"/>
    <property type="project" value="UniProtKB-SubCell"/>
</dbReference>
<sequence>MTAYDAPVSTVATEAGPSPADEPVPEITQRRLTPLVPPHDPWSWVVAAVVTTIAAIVRLVDLSRPGHIVFDETYYAPNAWALVQYGVEWEVAEGGANPVDGAPVLGDGPAFVVHPPLGKWLIGLGEWAFGYTPFGWRIAAALAGIISVLLVARIARRLFGSTMLGAAAGLLVALDGMHVVMSRTALLDIFLLLFVVAGFGALLLDRDQRRSRWLAALAAGRDRPGFGVPWWRLAAGALLGCALAVKWSAVAFIPVFLGLALWWEVSARRTAGVRRPWRDTVAGQWRGFVAATVLIPVVYLATWIGWFTSDHGFYRHAPVDAQGEPWPARVVAALRNLYEYHAQALTFHSGLDATHPYESPAWQWLLLARPIAFHYSDQGGCGAEHCASAVLLLGTPLLWWSFLPALAALVWLGVARRDWRAGAILLGVAAGIGPWFLFDDRVMFYFYALPAQPFLVLAVVYVLGAVMSSARPRSTGDTGTILGVDRRTFGAVLVGGYVILVALTFAYFYPVYSAQLIPYESWQARMWLDTWI</sequence>
<comment type="pathway">
    <text evidence="2 10">Protein modification; protein glycosylation.</text>
</comment>
<evidence type="ECO:0000256" key="8">
    <source>
        <dbReference type="ARBA" id="ARBA00023136"/>
    </source>
</evidence>
<dbReference type="GO" id="GO:0004169">
    <property type="term" value="F:dolichyl-phosphate-mannose-protein mannosyltransferase activity"/>
    <property type="evidence" value="ECO:0007669"/>
    <property type="project" value="UniProtKB-UniRule"/>
</dbReference>
<dbReference type="KEGG" id="nhy:JQS43_03470"/>
<evidence type="ECO:0000259" key="13">
    <source>
        <dbReference type="Pfam" id="PF16192"/>
    </source>
</evidence>
<dbReference type="EC" id="2.4.1.-" evidence="10"/>
<feature type="region of interest" description="Disordered" evidence="11">
    <location>
        <begin position="1"/>
        <end position="25"/>
    </location>
</feature>
<organism evidence="14 15">
    <name type="scientific">Natronosporangium hydrolyticum</name>
    <dbReference type="NCBI Taxonomy" id="2811111"/>
    <lineage>
        <taxon>Bacteria</taxon>
        <taxon>Bacillati</taxon>
        <taxon>Actinomycetota</taxon>
        <taxon>Actinomycetes</taxon>
        <taxon>Micromonosporales</taxon>
        <taxon>Micromonosporaceae</taxon>
        <taxon>Natronosporangium</taxon>
    </lineage>
</organism>
<gene>
    <name evidence="14" type="ORF">JQS43_03470</name>
</gene>
<dbReference type="Proteomes" id="UP000662857">
    <property type="component" value="Chromosome"/>
</dbReference>
<evidence type="ECO:0000256" key="4">
    <source>
        <dbReference type="ARBA" id="ARBA00022676"/>
    </source>
</evidence>
<dbReference type="GO" id="GO:0012505">
    <property type="term" value="C:endomembrane system"/>
    <property type="evidence" value="ECO:0007669"/>
    <property type="project" value="UniProtKB-SubCell"/>
</dbReference>
<name>A0A895YST3_9ACTN</name>
<dbReference type="InterPro" id="IPR027005">
    <property type="entry name" value="PMT-like"/>
</dbReference>
<feature type="transmembrane region" description="Helical" evidence="10">
    <location>
        <begin position="230"/>
        <end position="263"/>
    </location>
</feature>
<dbReference type="AlphaFoldDB" id="A0A895YST3"/>
<dbReference type="Pfam" id="PF02366">
    <property type="entry name" value="PMT"/>
    <property type="match status" value="1"/>
</dbReference>
<evidence type="ECO:0000256" key="3">
    <source>
        <dbReference type="ARBA" id="ARBA00007222"/>
    </source>
</evidence>
<feature type="transmembrane region" description="Helical" evidence="10">
    <location>
        <begin position="186"/>
        <end position="204"/>
    </location>
</feature>
<evidence type="ECO:0000256" key="6">
    <source>
        <dbReference type="ARBA" id="ARBA00022692"/>
    </source>
</evidence>
<feature type="transmembrane region" description="Helical" evidence="10">
    <location>
        <begin position="397"/>
        <end position="414"/>
    </location>
</feature>
<feature type="domain" description="ArnT-like N-terminal" evidence="12">
    <location>
        <begin position="49"/>
        <end position="262"/>
    </location>
</feature>
<keyword evidence="6 10" id="KW-0812">Transmembrane</keyword>
<proteinExistence type="inferred from homology"/>
<feature type="transmembrane region" description="Helical" evidence="10">
    <location>
        <begin position="134"/>
        <end position="152"/>
    </location>
</feature>
<keyword evidence="15" id="KW-1185">Reference proteome</keyword>
<comment type="subcellular location">
    <subcellularLocation>
        <location evidence="10">Cell membrane</location>
    </subcellularLocation>
    <subcellularLocation>
        <location evidence="1">Endomembrane system</location>
        <topology evidence="1">Multi-pass membrane protein</topology>
    </subcellularLocation>
</comment>
<evidence type="ECO:0000256" key="7">
    <source>
        <dbReference type="ARBA" id="ARBA00022989"/>
    </source>
</evidence>
<protein>
    <recommendedName>
        <fullName evidence="9 10">Polyprenol-phosphate-mannose--protein mannosyltransferase</fullName>
        <ecNumber evidence="10">2.4.1.-</ecNumber>
    </recommendedName>
</protein>
<dbReference type="InterPro" id="IPR032421">
    <property type="entry name" value="PMT_4TMC"/>
</dbReference>
<dbReference type="UniPathway" id="UPA00378"/>
<comment type="similarity">
    <text evidence="3 10">Belongs to the glycosyltransferase 39 family.</text>
</comment>
<evidence type="ECO:0000313" key="15">
    <source>
        <dbReference type="Proteomes" id="UP000662857"/>
    </source>
</evidence>
<evidence type="ECO:0000313" key="14">
    <source>
        <dbReference type="EMBL" id="QSB17088.1"/>
    </source>
</evidence>
<keyword evidence="8 10" id="KW-0472">Membrane</keyword>
<keyword evidence="5 10" id="KW-0808">Transferase</keyword>
<feature type="transmembrane region" description="Helical" evidence="10">
    <location>
        <begin position="488"/>
        <end position="509"/>
    </location>
</feature>
<evidence type="ECO:0000256" key="5">
    <source>
        <dbReference type="ARBA" id="ARBA00022679"/>
    </source>
</evidence>
<keyword evidence="7 10" id="KW-1133">Transmembrane helix</keyword>
<reference evidence="14" key="1">
    <citation type="submission" date="2021-02" db="EMBL/GenBank/DDBJ databases">
        <title>Natrosporangium hydrolyticum gen. nov., sp. nov, a haloalkaliphilic actinobacterium from a soda solonchak soil.</title>
        <authorList>
            <person name="Sorokin D.Y."/>
            <person name="Khijniak T.V."/>
            <person name="Zakharycheva A.P."/>
            <person name="Boueva O.V."/>
            <person name="Ariskina E.V."/>
            <person name="Hahnke R.L."/>
            <person name="Bunk B."/>
            <person name="Sproer C."/>
            <person name="Schumann P."/>
            <person name="Evtushenko L.I."/>
            <person name="Kublanov I.V."/>
        </authorList>
    </citation>
    <scope>NUCLEOTIDE SEQUENCE</scope>
    <source>
        <strain evidence="14">DSM 106523</strain>
    </source>
</reference>
<feature type="transmembrane region" description="Helical" evidence="10">
    <location>
        <begin position="284"/>
        <end position="306"/>
    </location>
</feature>
<evidence type="ECO:0000256" key="11">
    <source>
        <dbReference type="SAM" id="MobiDB-lite"/>
    </source>
</evidence>
<evidence type="ECO:0000259" key="12">
    <source>
        <dbReference type="Pfam" id="PF02366"/>
    </source>
</evidence>
<accession>A0A895YST3</accession>
<dbReference type="PANTHER" id="PTHR10050:SF46">
    <property type="entry name" value="PROTEIN O-MANNOSYL-TRANSFERASE 2"/>
    <property type="match status" value="1"/>
</dbReference>
<evidence type="ECO:0000256" key="2">
    <source>
        <dbReference type="ARBA" id="ARBA00004922"/>
    </source>
</evidence>
<dbReference type="PANTHER" id="PTHR10050">
    <property type="entry name" value="DOLICHYL-PHOSPHATE-MANNOSE--PROTEIN MANNOSYLTRANSFERASE"/>
    <property type="match status" value="1"/>
</dbReference>